<dbReference type="EMBL" id="CAJOBZ010000006">
    <property type="protein sequence ID" value="CAF4808553.1"/>
    <property type="molecule type" value="Genomic_DNA"/>
</dbReference>
<dbReference type="InterPro" id="IPR006578">
    <property type="entry name" value="MADF-dom"/>
</dbReference>
<keyword evidence="3" id="KW-1185">Reference proteome</keyword>
<dbReference type="PANTHER" id="PTHR21505:SF8">
    <property type="entry name" value="DPT-YFP REPRESSOR BY OVEREXPRESSION, ISOFORM D-RELATED"/>
    <property type="match status" value="1"/>
</dbReference>
<sequence length="239" mass="28118">MSDEKRSNLIFSRNLLKQFLRMYKESPCLWDRRSPEYKQKKKRDEAISRLTKLVNEYDAKATRVHVCRKIESLRSCVRREYLKVQYSLRHAQKPNEVYEPCLWYYNLLSFVFEDTENKKVQWQSESEVIKESPEVITSDNYEESPIVYPNYTSDSIIEEQAPQNYYQDMYDKKIRGGELKDEYDAIGINVAAKLRALPANTRILAEKLINDVLYQAQTDSLSAFTVLTSPDPIKSETVI</sequence>
<dbReference type="PROSITE" id="PS51029">
    <property type="entry name" value="MADF"/>
    <property type="match status" value="1"/>
</dbReference>
<comment type="caution">
    <text evidence="2">The sequence shown here is derived from an EMBL/GenBank/DDBJ whole genome shotgun (WGS) entry which is preliminary data.</text>
</comment>
<protein>
    <recommendedName>
        <fullName evidence="1">MADF domain-containing protein</fullName>
    </recommendedName>
</protein>
<dbReference type="Proteomes" id="UP000663880">
    <property type="component" value="Unassembled WGS sequence"/>
</dbReference>
<evidence type="ECO:0000313" key="3">
    <source>
        <dbReference type="Proteomes" id="UP000663880"/>
    </source>
</evidence>
<name>A0A821PLQ8_9NEOP</name>
<organism evidence="2 3">
    <name type="scientific">Pieris macdunnoughi</name>
    <dbReference type="NCBI Taxonomy" id="345717"/>
    <lineage>
        <taxon>Eukaryota</taxon>
        <taxon>Metazoa</taxon>
        <taxon>Ecdysozoa</taxon>
        <taxon>Arthropoda</taxon>
        <taxon>Hexapoda</taxon>
        <taxon>Insecta</taxon>
        <taxon>Pterygota</taxon>
        <taxon>Neoptera</taxon>
        <taxon>Endopterygota</taxon>
        <taxon>Lepidoptera</taxon>
        <taxon>Glossata</taxon>
        <taxon>Ditrysia</taxon>
        <taxon>Papilionoidea</taxon>
        <taxon>Pieridae</taxon>
        <taxon>Pierinae</taxon>
        <taxon>Pieris</taxon>
    </lineage>
</organism>
<gene>
    <name evidence="2" type="ORF">PMACD_LOCUS3897</name>
</gene>
<feature type="domain" description="MADF" evidence="1">
    <location>
        <begin position="18"/>
        <end position="116"/>
    </location>
</feature>
<dbReference type="Pfam" id="PF10545">
    <property type="entry name" value="MADF_DNA_bdg"/>
    <property type="match status" value="1"/>
</dbReference>
<evidence type="ECO:0000313" key="2">
    <source>
        <dbReference type="EMBL" id="CAF4808553.1"/>
    </source>
</evidence>
<reference evidence="2" key="1">
    <citation type="submission" date="2021-02" db="EMBL/GenBank/DDBJ databases">
        <authorList>
            <person name="Steward A R."/>
        </authorList>
    </citation>
    <scope>NUCLEOTIDE SEQUENCE</scope>
</reference>
<evidence type="ECO:0000259" key="1">
    <source>
        <dbReference type="PROSITE" id="PS51029"/>
    </source>
</evidence>
<accession>A0A821PLQ8</accession>
<dbReference type="AlphaFoldDB" id="A0A821PLQ8"/>
<dbReference type="PANTHER" id="PTHR21505">
    <property type="entry name" value="MADF DOMAIN-CONTAINING PROTEIN-RELATED"/>
    <property type="match status" value="1"/>
</dbReference>
<proteinExistence type="predicted"/>
<dbReference type="OrthoDB" id="7476629at2759"/>
<dbReference type="SMART" id="SM00595">
    <property type="entry name" value="MADF"/>
    <property type="match status" value="1"/>
</dbReference>